<name>A0A0B7AVD9_9EUPU</name>
<proteinExistence type="predicted"/>
<feature type="transmembrane region" description="Helical" evidence="1">
    <location>
        <begin position="14"/>
        <end position="32"/>
    </location>
</feature>
<keyword evidence="1" id="KW-1133">Transmembrane helix</keyword>
<dbReference type="InterPro" id="IPR038778">
    <property type="entry name" value="Mtln"/>
</dbReference>
<reference evidence="2" key="1">
    <citation type="submission" date="2014-12" db="EMBL/GenBank/DDBJ databases">
        <title>Insight into the proteome of Arion vulgaris.</title>
        <authorList>
            <person name="Aradska J."/>
            <person name="Bulat T."/>
            <person name="Smidak R."/>
            <person name="Sarate P."/>
            <person name="Gangsoo J."/>
            <person name="Sialana F."/>
            <person name="Bilban M."/>
            <person name="Lubec G."/>
        </authorList>
    </citation>
    <scope>NUCLEOTIDE SEQUENCE</scope>
    <source>
        <tissue evidence="2">Skin</tissue>
    </source>
</reference>
<feature type="non-terminal residue" evidence="2">
    <location>
        <position position="1"/>
    </location>
</feature>
<evidence type="ECO:0000256" key="1">
    <source>
        <dbReference type="SAM" id="Phobius"/>
    </source>
</evidence>
<gene>
    <name evidence="2" type="primary">ORF145611</name>
</gene>
<protein>
    <recommendedName>
        <fullName evidence="3">Mitoregulin</fullName>
    </recommendedName>
</protein>
<evidence type="ECO:0008006" key="3">
    <source>
        <dbReference type="Google" id="ProtNLM"/>
    </source>
</evidence>
<dbReference type="Pfam" id="PF22002">
    <property type="entry name" value="MTLN"/>
    <property type="match status" value="1"/>
</dbReference>
<organism evidence="2">
    <name type="scientific">Arion vulgaris</name>
    <dbReference type="NCBI Taxonomy" id="1028688"/>
    <lineage>
        <taxon>Eukaryota</taxon>
        <taxon>Metazoa</taxon>
        <taxon>Spiralia</taxon>
        <taxon>Lophotrochozoa</taxon>
        <taxon>Mollusca</taxon>
        <taxon>Gastropoda</taxon>
        <taxon>Heterobranchia</taxon>
        <taxon>Euthyneura</taxon>
        <taxon>Panpulmonata</taxon>
        <taxon>Eupulmonata</taxon>
        <taxon>Stylommatophora</taxon>
        <taxon>Helicina</taxon>
        <taxon>Arionoidea</taxon>
        <taxon>Arionidae</taxon>
        <taxon>Arion</taxon>
    </lineage>
</organism>
<keyword evidence="1" id="KW-0472">Membrane</keyword>
<dbReference type="EMBL" id="HACG01038124">
    <property type="protein sequence ID" value="CEK84989.1"/>
    <property type="molecule type" value="Transcribed_RNA"/>
</dbReference>
<dbReference type="AlphaFoldDB" id="A0A0B7AVD9"/>
<sequence length="64" mass="7393">LFPSQAMTVNEKDTVLLCLCAFGLGVFVGYRLKAAKMKYLQWRKDRLSSKLDEIRRQINIETKG</sequence>
<accession>A0A0B7AVD9</accession>
<evidence type="ECO:0000313" key="2">
    <source>
        <dbReference type="EMBL" id="CEK84989.1"/>
    </source>
</evidence>
<keyword evidence="1" id="KW-0812">Transmembrane</keyword>